<dbReference type="Proteomes" id="UP000474104">
    <property type="component" value="Unassembled WGS sequence"/>
</dbReference>
<feature type="domain" description="UDP-N-acetylglucosamine 2-epimerase" evidence="1">
    <location>
        <begin position="23"/>
        <end position="360"/>
    </location>
</feature>
<reference evidence="2 3" key="1">
    <citation type="submission" date="2019-07" db="EMBL/GenBank/DDBJ databases">
        <title>Draft genome sequences of 15 bacterial species constituting the stable defined intestinal microbiota of the GM15 gnotobiotic mouse model.</title>
        <authorList>
            <person name="Elie C."/>
            <person name="Mathieu A."/>
            <person name="Saliou A."/>
            <person name="Darnaud M."/>
            <person name="Leulier F."/>
            <person name="Tamellini A."/>
        </authorList>
    </citation>
    <scope>NUCLEOTIDE SEQUENCE [LARGE SCALE GENOMIC DNA]</scope>
    <source>
        <strain evidence="3">ASF 502</strain>
    </source>
</reference>
<dbReference type="Gene3D" id="3.40.50.2000">
    <property type="entry name" value="Glycogen Phosphorylase B"/>
    <property type="match status" value="2"/>
</dbReference>
<accession>A0A9X5C906</accession>
<dbReference type="AlphaFoldDB" id="A0A9X5C906"/>
<dbReference type="InterPro" id="IPR029767">
    <property type="entry name" value="WecB-like"/>
</dbReference>
<proteinExistence type="predicted"/>
<dbReference type="EC" id="3.2.1.183" evidence="2"/>
<name>A0A9X5C906_9FIRM</name>
<dbReference type="GO" id="GO:0006047">
    <property type="term" value="P:UDP-N-acetylglucosamine metabolic process"/>
    <property type="evidence" value="ECO:0007669"/>
    <property type="project" value="InterPro"/>
</dbReference>
<dbReference type="InterPro" id="IPR003331">
    <property type="entry name" value="UDP_GlcNAc_Epimerase_2_dom"/>
</dbReference>
<keyword evidence="2" id="KW-0378">Hydrolase</keyword>
<evidence type="ECO:0000259" key="1">
    <source>
        <dbReference type="Pfam" id="PF02350"/>
    </source>
</evidence>
<dbReference type="SUPFAM" id="SSF53756">
    <property type="entry name" value="UDP-Glycosyltransferase/glycogen phosphorylase"/>
    <property type="match status" value="1"/>
</dbReference>
<dbReference type="GO" id="GO:0004553">
    <property type="term" value="F:hydrolase activity, hydrolyzing O-glycosyl compounds"/>
    <property type="evidence" value="ECO:0007669"/>
    <property type="project" value="InterPro"/>
</dbReference>
<dbReference type="InterPro" id="IPR020004">
    <property type="entry name" value="UDP-GlcNAc_Epase"/>
</dbReference>
<evidence type="ECO:0000313" key="3">
    <source>
        <dbReference type="Proteomes" id="UP000474104"/>
    </source>
</evidence>
<dbReference type="NCBIfam" id="TIGR03568">
    <property type="entry name" value="NeuC_NnaA"/>
    <property type="match status" value="1"/>
</dbReference>
<dbReference type="OrthoDB" id="9803238at2"/>
<keyword evidence="2" id="KW-0326">Glycosidase</keyword>
<organism evidence="2 3">
    <name type="scientific">Schaedlerella arabinosiphila</name>
    <dbReference type="NCBI Taxonomy" id="2044587"/>
    <lineage>
        <taxon>Bacteria</taxon>
        <taxon>Bacillati</taxon>
        <taxon>Bacillota</taxon>
        <taxon>Clostridia</taxon>
        <taxon>Lachnospirales</taxon>
        <taxon>Lachnospiraceae</taxon>
        <taxon>Schaedlerella</taxon>
    </lineage>
</organism>
<dbReference type="PANTHER" id="PTHR43174">
    <property type="entry name" value="UDP-N-ACETYLGLUCOSAMINE 2-EPIMERASE"/>
    <property type="match status" value="1"/>
</dbReference>
<dbReference type="Pfam" id="PF02350">
    <property type="entry name" value="Epimerase_2"/>
    <property type="match status" value="1"/>
</dbReference>
<dbReference type="RefSeq" id="WP_004072495.1">
    <property type="nucleotide sequence ID" value="NZ_VIRB01000059.1"/>
</dbReference>
<comment type="caution">
    <text evidence="2">The sequence shown here is derived from an EMBL/GenBank/DDBJ whole genome shotgun (WGS) entry which is preliminary data.</text>
</comment>
<evidence type="ECO:0000313" key="2">
    <source>
        <dbReference type="EMBL" id="NDO68838.1"/>
    </source>
</evidence>
<sequence length="392" mass="43172">MKKIAIVTATRAEYGLLSPLIRRVSEDKETELDLIITGTHLSKKHGYTIEEILRDGFSDFHTIPILENGNTPYDISVTVANATKGFAQCFRDDRPDMAVILGDRTEMLGVAVAAMNERIPIAHIHGGEVTEGAVDDCVRHALTKMSYLHFTATEAYRNRVIQLGENSNRVFAVGSLGTDNILSIKLLGENSLRRAVGIPEGIPYAVMTFHPVTLEGDAYRNQVHELCQAMKESRLFYLITMTNADTGGDYINQVITDYAAKHDNAILAGSLGAVKYLSALKYASFVLGNSSSGILEAPVLGTPTVNIGDRQKGRLMADTVINCNAEKESIMRSIDKAKKMPHIATRMYGDGSASEKILSIQKRFLFAEKIDLKKGFFDIVNSAEDTIKNFYK</sequence>
<dbReference type="CDD" id="cd03786">
    <property type="entry name" value="GTB_UDP-GlcNAc_2-Epimerase"/>
    <property type="match status" value="1"/>
</dbReference>
<dbReference type="EMBL" id="VIRB01000059">
    <property type="protein sequence ID" value="NDO68838.1"/>
    <property type="molecule type" value="Genomic_DNA"/>
</dbReference>
<protein>
    <submittedName>
        <fullName evidence="2">UDP-N-acetylglucosamine 2-epimerase (Hydrolyzing)</fullName>
        <ecNumber evidence="2">3.2.1.183</ecNumber>
    </submittedName>
</protein>
<dbReference type="PANTHER" id="PTHR43174:SF3">
    <property type="entry name" value="UDP-N-ACETYLGLUCOSAMINE 2-EPIMERASE"/>
    <property type="match status" value="1"/>
</dbReference>
<gene>
    <name evidence="2" type="primary">neuC</name>
    <name evidence="2" type="ORF">FMM80_09150</name>
</gene>